<evidence type="ECO:0000313" key="2">
    <source>
        <dbReference type="EMBL" id="MCL1028474.1"/>
    </source>
</evidence>
<keyword evidence="3" id="KW-1185">Reference proteome</keyword>
<name>A0ABT0K9S1_9GAMM</name>
<feature type="domain" description="AB hydrolase-1" evidence="1">
    <location>
        <begin position="10"/>
        <end position="203"/>
    </location>
</feature>
<accession>A0ABT0K9S1</accession>
<dbReference type="Proteomes" id="UP001165275">
    <property type="component" value="Unassembled WGS sequence"/>
</dbReference>
<dbReference type="SUPFAM" id="SSF53474">
    <property type="entry name" value="alpha/beta-Hydrolases"/>
    <property type="match status" value="1"/>
</dbReference>
<evidence type="ECO:0000313" key="3">
    <source>
        <dbReference type="Proteomes" id="UP001165275"/>
    </source>
</evidence>
<gene>
    <name evidence="2" type="ORF">KAJ71_05395</name>
</gene>
<dbReference type="EMBL" id="JAGQDC010000003">
    <property type="protein sequence ID" value="MCL1028474.1"/>
    <property type="molecule type" value="Genomic_DNA"/>
</dbReference>
<dbReference type="RefSeq" id="WP_248944745.1">
    <property type="nucleotide sequence ID" value="NZ_CBCSGY010000004.1"/>
</dbReference>
<protein>
    <submittedName>
        <fullName evidence="2">Triacylglycerol lipase</fullName>
    </submittedName>
</protein>
<dbReference type="InterPro" id="IPR029058">
    <property type="entry name" value="AB_hydrolase_fold"/>
</dbReference>
<proteinExistence type="predicted"/>
<organism evidence="2 3">
    <name type="scientific">Serratia silvae</name>
    <dbReference type="NCBI Taxonomy" id="2824122"/>
    <lineage>
        <taxon>Bacteria</taxon>
        <taxon>Pseudomonadati</taxon>
        <taxon>Pseudomonadota</taxon>
        <taxon>Gammaproteobacteria</taxon>
        <taxon>Enterobacterales</taxon>
        <taxon>Yersiniaceae</taxon>
        <taxon>Serratia</taxon>
    </lineage>
</organism>
<dbReference type="Pfam" id="PF00561">
    <property type="entry name" value="Abhydrolase_1"/>
    <property type="match status" value="1"/>
</dbReference>
<reference evidence="2" key="1">
    <citation type="submission" date="2021-04" db="EMBL/GenBank/DDBJ databases">
        <title>Genome sequence of Serratia sp. arafor3.</title>
        <authorList>
            <person name="Besaury L."/>
        </authorList>
    </citation>
    <scope>NUCLEOTIDE SEQUENCE</scope>
    <source>
        <strain evidence="2">Arafor3</strain>
    </source>
</reference>
<dbReference type="InterPro" id="IPR000073">
    <property type="entry name" value="AB_hydrolase_1"/>
</dbReference>
<dbReference type="Gene3D" id="3.40.50.1820">
    <property type="entry name" value="alpha/beta hydrolase"/>
    <property type="match status" value="1"/>
</dbReference>
<comment type="caution">
    <text evidence="2">The sequence shown here is derived from an EMBL/GenBank/DDBJ whole genome shotgun (WGS) entry which is preliminary data.</text>
</comment>
<sequence>MSTFTKLKHPIILVHGFSGFDKVAGIYPYFFGIPQALEKAGATVFTASLSADNSNEVRGEQLLKFVKQVIHVTGAKKVNLIGHSQGALACRYVAATHPEQIASVTSVSGTNFGSEIADLVRLAVKPGALPEAMASTVMNAVGSFISIISGHPCLPQDSVAALNALTSEGINKFNAKYPQGLPKKWGGEGKEFENGVYYYSWSGIIKHNPLDQGLNNLDPLHAALVAISLLFKKERFQNDGLIGRYCTHLGKVIRSDYSMDHADAINQTAGVVTRSTDPIKLFVEHVTRLKSKGL</sequence>
<evidence type="ECO:0000259" key="1">
    <source>
        <dbReference type="Pfam" id="PF00561"/>
    </source>
</evidence>